<dbReference type="VEuPathDB" id="FungiDB:PV10_06676"/>
<dbReference type="AlphaFoldDB" id="A0A438N5H9"/>
<protein>
    <submittedName>
        <fullName evidence="4">Uncharacterized protein</fullName>
    </submittedName>
</protein>
<accession>A0A438N5H9</accession>
<dbReference type="InterPro" id="IPR002347">
    <property type="entry name" value="SDR_fam"/>
</dbReference>
<dbReference type="OrthoDB" id="5325318at2759"/>
<dbReference type="FunFam" id="3.40.50.720:FF:000084">
    <property type="entry name" value="Short-chain dehydrogenase reductase"/>
    <property type="match status" value="1"/>
</dbReference>
<dbReference type="PANTHER" id="PTHR43008:SF4">
    <property type="entry name" value="CHAIN DEHYDROGENASE, PUTATIVE (AFU_ORTHOLOGUE AFUA_4G08710)-RELATED"/>
    <property type="match status" value="1"/>
</dbReference>
<name>A0A438N5H9_EXOME</name>
<organism evidence="4 5">
    <name type="scientific">Exophiala mesophila</name>
    <name type="common">Black yeast-like fungus</name>
    <dbReference type="NCBI Taxonomy" id="212818"/>
    <lineage>
        <taxon>Eukaryota</taxon>
        <taxon>Fungi</taxon>
        <taxon>Dikarya</taxon>
        <taxon>Ascomycota</taxon>
        <taxon>Pezizomycotina</taxon>
        <taxon>Eurotiomycetes</taxon>
        <taxon>Chaetothyriomycetidae</taxon>
        <taxon>Chaetothyriales</taxon>
        <taxon>Herpotrichiellaceae</taxon>
        <taxon>Exophiala</taxon>
    </lineage>
</organism>
<comment type="similarity">
    <text evidence="1">Belongs to the short-chain dehydrogenases/reductases (SDR) family.</text>
</comment>
<dbReference type="Gene3D" id="3.40.50.720">
    <property type="entry name" value="NAD(P)-binding Rossmann-like Domain"/>
    <property type="match status" value="1"/>
</dbReference>
<keyword evidence="3" id="KW-0560">Oxidoreductase</keyword>
<gene>
    <name evidence="4" type="ORF">B0A52_05471</name>
</gene>
<evidence type="ECO:0000256" key="2">
    <source>
        <dbReference type="ARBA" id="ARBA00022857"/>
    </source>
</evidence>
<evidence type="ECO:0000256" key="1">
    <source>
        <dbReference type="ARBA" id="ARBA00006484"/>
    </source>
</evidence>
<dbReference type="Proteomes" id="UP000288859">
    <property type="component" value="Unassembled WGS sequence"/>
</dbReference>
<dbReference type="PANTHER" id="PTHR43008">
    <property type="entry name" value="BENZIL REDUCTASE"/>
    <property type="match status" value="1"/>
</dbReference>
<dbReference type="EMBL" id="NAJM01000021">
    <property type="protein sequence ID" value="RVX70820.1"/>
    <property type="molecule type" value="Genomic_DNA"/>
</dbReference>
<dbReference type="PRINTS" id="PR00081">
    <property type="entry name" value="GDHRDH"/>
</dbReference>
<dbReference type="InterPro" id="IPR036291">
    <property type="entry name" value="NAD(P)-bd_dom_sf"/>
</dbReference>
<dbReference type="GO" id="GO:0016616">
    <property type="term" value="F:oxidoreductase activity, acting on the CH-OH group of donors, NAD or NADP as acceptor"/>
    <property type="evidence" value="ECO:0007669"/>
    <property type="project" value="UniProtKB-ARBA"/>
</dbReference>
<dbReference type="GO" id="GO:0050664">
    <property type="term" value="F:oxidoreductase activity, acting on NAD(P)H, oxygen as acceptor"/>
    <property type="evidence" value="ECO:0007669"/>
    <property type="project" value="TreeGrafter"/>
</dbReference>
<keyword evidence="2" id="KW-0521">NADP</keyword>
<evidence type="ECO:0000313" key="5">
    <source>
        <dbReference type="Proteomes" id="UP000288859"/>
    </source>
</evidence>
<dbReference type="SUPFAM" id="SSF51735">
    <property type="entry name" value="NAD(P)-binding Rossmann-fold domains"/>
    <property type="match status" value="1"/>
</dbReference>
<evidence type="ECO:0000256" key="3">
    <source>
        <dbReference type="ARBA" id="ARBA00023002"/>
    </source>
</evidence>
<proteinExistence type="inferred from homology"/>
<dbReference type="Pfam" id="PF13561">
    <property type="entry name" value="adh_short_C2"/>
    <property type="match status" value="1"/>
</dbReference>
<comment type="caution">
    <text evidence="4">The sequence shown here is derived from an EMBL/GenBank/DDBJ whole genome shotgun (WGS) entry which is preliminary data.</text>
</comment>
<reference evidence="4 5" key="1">
    <citation type="submission" date="2017-03" db="EMBL/GenBank/DDBJ databases">
        <title>Genomes of endolithic fungi from Antarctica.</title>
        <authorList>
            <person name="Coleine C."/>
            <person name="Masonjones S."/>
            <person name="Stajich J.E."/>
        </authorList>
    </citation>
    <scope>NUCLEOTIDE SEQUENCE [LARGE SCALE GENOMIC DNA]</scope>
    <source>
        <strain evidence="4 5">CCFEE 6314</strain>
    </source>
</reference>
<dbReference type="PRINTS" id="PR00080">
    <property type="entry name" value="SDRFAMILY"/>
</dbReference>
<sequence length="283" mass="30234">MAAPSINTDAYRLEALLDLFSLKEKTVVITGLWPDIPALGPSGARGLGLTFAWGCAELGANIAALDLSEKPHDDFSLLKDELGVKAKFYRTDVTNLEMLEQTFDQVIKDFGRIDHCITAAGIAKEKPFLDQTPADVMSILNVNVLGTYLTAQLAAKQMVAQGTPGSILLVSSIGAHCSVPGKTVSAYCASKGAVLSLCRAIADELVQYNIRVNTISPGFMLTDMAIRDIDKRPNILQELSANVPMRRVGDRRDLKGAVAVLLSNASAYTTGSDLIIDGGLVSH</sequence>
<evidence type="ECO:0000313" key="4">
    <source>
        <dbReference type="EMBL" id="RVX70820.1"/>
    </source>
</evidence>